<dbReference type="OrthoDB" id="9815940at2"/>
<dbReference type="Proteomes" id="UP000029736">
    <property type="component" value="Unassembled WGS sequence"/>
</dbReference>
<dbReference type="InterPro" id="IPR011044">
    <property type="entry name" value="Quino_amine_DH_bsu"/>
</dbReference>
<dbReference type="InterPro" id="IPR026444">
    <property type="entry name" value="Secre_tail"/>
</dbReference>
<keyword evidence="1" id="KW-0732">Signal</keyword>
<sequence length="758" mass="83052">MQRLLILLLVCSGPFFSRAQDSLNMTALSVWDDNSLPSLGSLSYNDIWGYTAPDGREYAILGNVGTTVFFDITSPEAIVEVGRFPGQLNSIWRDYKTYGEYAYMCADQGSEGLTIFDLRQLPDTVIQVSQSTEFFTRAHNIFIDEANGRLYVAGGNNPSNGVTILDLTQNPAAPTLLGNPILPAGGYIHDIFVRDNIAYCSHGTSGFSIYDLSDPTTPVTMGTLSNYPEQGYNHSSWLHGDGDHLVFADETFGRSLKMVDVSDPLEMEVVDLFKSELLAPQATGSIAHNPFIRGDYAIISYYHEGVQVFDISDPLNVTSFAYYDTHPQNTNYQGYDGCWGVYPFFPSGTIIASDTENGLYVLQPEGWSFESEPVFSASLSQSGSVQLCEEETLTLSATIAGEGWVWENSGTPLPDDPMASLTIQEPGQYYLVNNTGTFPTYSDTLTVSITELPAFTGLEAAYTFCPGVPMEIAFDAEPDFDSILLLQQPGSVLIENTDMESFLLPTPGNYSFLGILDDCTTESAVLEATRLPAAPAPEFQPFIPPLCEGDSLILSVEQSPGYVYTITDLGLSFTDTSLLLIPADVYEITASNGQCDTAFIVGEVPASLPAPGIQQVEDTLYCDLTNSGLFIWLYEGVPVDTTTVPYFLPNEEGTYQVGAQNEAFCWGYSEPIEVMLSSTEDAQLQQLRIFPNPAYGELFLESPVRIEGIQVFNAQGQRVLQSSVYAGPLPTGQWAAGPYFISIKREGLPWVHLKFIKR</sequence>
<dbReference type="NCBIfam" id="TIGR04183">
    <property type="entry name" value="Por_Secre_tail"/>
    <property type="match status" value="1"/>
</dbReference>
<dbReference type="PANTHER" id="PTHR38787:SF3">
    <property type="entry name" value="REGULATORY P DOMAIN-CONTAINING PROTEIN"/>
    <property type="match status" value="1"/>
</dbReference>
<organism evidence="2 3">
    <name type="scientific">Phaeodactylibacter xiamenensis</name>
    <dbReference type="NCBI Taxonomy" id="1524460"/>
    <lineage>
        <taxon>Bacteria</taxon>
        <taxon>Pseudomonadati</taxon>
        <taxon>Bacteroidota</taxon>
        <taxon>Saprospiria</taxon>
        <taxon>Saprospirales</taxon>
        <taxon>Haliscomenobacteraceae</taxon>
        <taxon>Phaeodactylibacter</taxon>
    </lineage>
</organism>
<name>A0A098S147_9BACT</name>
<dbReference type="GO" id="GO:0005576">
    <property type="term" value="C:extracellular region"/>
    <property type="evidence" value="ECO:0007669"/>
    <property type="project" value="TreeGrafter"/>
</dbReference>
<reference evidence="2 3" key="1">
    <citation type="journal article" date="2014" name="Int. J. Syst. Evol. Microbiol.">
        <title>Phaeodactylibacter xiamenensis gen. nov., sp. nov., a member of the family Saprospiraceae isolated from the marine alga Phaeodactylum tricornutum.</title>
        <authorList>
            <person name="Chen Z.Jr."/>
            <person name="Lei X."/>
            <person name="Lai Q."/>
            <person name="Li Y."/>
            <person name="Zhang B."/>
            <person name="Zhang J."/>
            <person name="Zhang H."/>
            <person name="Yang L."/>
            <person name="Zheng W."/>
            <person name="Tian Y."/>
            <person name="Yu Z."/>
            <person name="Xu H.Jr."/>
            <person name="Zheng T."/>
        </authorList>
    </citation>
    <scope>NUCLEOTIDE SEQUENCE [LARGE SCALE GENOMIC DNA]</scope>
    <source>
        <strain evidence="2 3">KD52</strain>
    </source>
</reference>
<dbReference type="AlphaFoldDB" id="A0A098S147"/>
<evidence type="ECO:0000256" key="1">
    <source>
        <dbReference type="SAM" id="SignalP"/>
    </source>
</evidence>
<dbReference type="STRING" id="1524460.IX84_26050"/>
<proteinExistence type="predicted"/>
<protein>
    <recommendedName>
        <fullName evidence="4">Secretion system C-terminal sorting domain-containing protein</fullName>
    </recommendedName>
</protein>
<accession>A0A098S147</accession>
<keyword evidence="3" id="KW-1185">Reference proteome</keyword>
<evidence type="ECO:0000313" key="2">
    <source>
        <dbReference type="EMBL" id="KGE85573.1"/>
    </source>
</evidence>
<gene>
    <name evidence="2" type="ORF">IX84_26050</name>
</gene>
<dbReference type="SUPFAM" id="SSF50969">
    <property type="entry name" value="YVTN repeat-like/Quinoprotein amine dehydrogenase"/>
    <property type="match status" value="1"/>
</dbReference>
<evidence type="ECO:0008006" key="4">
    <source>
        <dbReference type="Google" id="ProtNLM"/>
    </source>
</evidence>
<dbReference type="InterPro" id="IPR013211">
    <property type="entry name" value="LVIVD"/>
</dbReference>
<dbReference type="EMBL" id="JPOS01000084">
    <property type="protein sequence ID" value="KGE85573.1"/>
    <property type="molecule type" value="Genomic_DNA"/>
</dbReference>
<feature type="signal peptide" evidence="1">
    <location>
        <begin position="1"/>
        <end position="19"/>
    </location>
</feature>
<dbReference type="InterPro" id="IPR027589">
    <property type="entry name" value="Choice_anch_B"/>
</dbReference>
<dbReference type="RefSeq" id="WP_044227461.1">
    <property type="nucleotide sequence ID" value="NZ_JBKAGJ010000003.1"/>
</dbReference>
<dbReference type="NCBIfam" id="TIGR04312">
    <property type="entry name" value="choice_anch_B"/>
    <property type="match status" value="1"/>
</dbReference>
<feature type="chain" id="PRO_5001947454" description="Secretion system C-terminal sorting domain-containing protein" evidence="1">
    <location>
        <begin position="20"/>
        <end position="758"/>
    </location>
</feature>
<dbReference type="PANTHER" id="PTHR38787">
    <property type="entry name" value="REGULATORY P DOMAIN-CONTAINING PROTEIN"/>
    <property type="match status" value="1"/>
</dbReference>
<dbReference type="Pfam" id="PF08309">
    <property type="entry name" value="LVIVD"/>
    <property type="match status" value="2"/>
</dbReference>
<comment type="caution">
    <text evidence="2">The sequence shown here is derived from an EMBL/GenBank/DDBJ whole genome shotgun (WGS) entry which is preliminary data.</text>
</comment>
<evidence type="ECO:0000313" key="3">
    <source>
        <dbReference type="Proteomes" id="UP000029736"/>
    </source>
</evidence>